<dbReference type="KEGG" id="bdr:109579183"/>
<feature type="binding site" evidence="9">
    <location>
        <begin position="24"/>
        <end position="31"/>
    </location>
    <ligand>
        <name>GTP</name>
        <dbReference type="ChEBI" id="CHEBI:37565"/>
    </ligand>
</feature>
<feature type="binding site" evidence="10">
    <location>
        <position position="56"/>
    </location>
    <ligand>
        <name>Mg(2+)</name>
        <dbReference type="ChEBI" id="CHEBI:18420"/>
    </ligand>
</feature>
<dbReference type="SMART" id="SM00177">
    <property type="entry name" value="ARF"/>
    <property type="match status" value="1"/>
</dbReference>
<dbReference type="GO" id="GO:0046872">
    <property type="term" value="F:metal ion binding"/>
    <property type="evidence" value="ECO:0007669"/>
    <property type="project" value="UniProtKB-KW"/>
</dbReference>
<proteinExistence type="predicted"/>
<keyword evidence="3" id="KW-0007">Acetylation</keyword>
<evidence type="ECO:0000256" key="4">
    <source>
        <dbReference type="ARBA" id="ARBA00023034"/>
    </source>
</evidence>
<sequence length="200" mass="22631">MYTLLHGFYKYLTQKEEYCVVILGLDNAGKTTYLEAAKTKFTKNYKGMNPAKITTTVGLNIGTIDVSGVRLNFWDLGGQQELQSLWDKYYQESHGVIYVIDSNDRERMDESKEIFDKMIKNELLSGVPLLILANKQDLPDVMGVRDIKPVFQQSGALIGRRDCLTMPVSALTGEGVNEGIIWLVEAIKRHSIVRPPREND</sequence>
<evidence type="ECO:0000256" key="9">
    <source>
        <dbReference type="PIRSR" id="PIRSR606689-1"/>
    </source>
</evidence>
<dbReference type="EMBL" id="GAKP01020286">
    <property type="protein sequence ID" value="JAC38666.1"/>
    <property type="molecule type" value="Transcribed_RNA"/>
</dbReference>
<dbReference type="OrthoDB" id="414781at2759"/>
<accession>A0A034V812</accession>
<evidence type="ECO:0000313" key="13">
    <source>
        <dbReference type="RefSeq" id="XP_029405820.1"/>
    </source>
</evidence>
<dbReference type="GO" id="GO:0048731">
    <property type="term" value="P:system development"/>
    <property type="evidence" value="ECO:0007669"/>
    <property type="project" value="UniProtKB-ARBA"/>
</dbReference>
<organism evidence="11">
    <name type="scientific">Bactrocera dorsalis</name>
    <name type="common">Oriental fruit fly</name>
    <name type="synonym">Dacus dorsalis</name>
    <dbReference type="NCBI Taxonomy" id="27457"/>
    <lineage>
        <taxon>Eukaryota</taxon>
        <taxon>Metazoa</taxon>
        <taxon>Ecdysozoa</taxon>
        <taxon>Arthropoda</taxon>
        <taxon>Hexapoda</taxon>
        <taxon>Insecta</taxon>
        <taxon>Pterygota</taxon>
        <taxon>Neoptera</taxon>
        <taxon>Endopterygota</taxon>
        <taxon>Diptera</taxon>
        <taxon>Brachycera</taxon>
        <taxon>Muscomorpha</taxon>
        <taxon>Tephritoidea</taxon>
        <taxon>Tephritidae</taxon>
        <taxon>Bactrocera</taxon>
        <taxon>Bactrocera</taxon>
    </lineage>
</organism>
<name>A0A034V812_BACDO</name>
<reference evidence="13" key="3">
    <citation type="submission" date="2025-04" db="UniProtKB">
        <authorList>
            <consortium name="RefSeq"/>
        </authorList>
    </citation>
    <scope>IDENTIFICATION</scope>
</reference>
<dbReference type="PANTHER" id="PTHR45909">
    <property type="entry name" value="ADP-RIBOSYLATION FACTOR-RELATED PROTEIN 1"/>
    <property type="match status" value="1"/>
</dbReference>
<keyword evidence="10" id="KW-0479">Metal-binding</keyword>
<dbReference type="PROSITE" id="PS51417">
    <property type="entry name" value="ARF"/>
    <property type="match status" value="1"/>
</dbReference>
<feature type="binding site" evidence="10">
    <location>
        <position position="31"/>
    </location>
    <ligand>
        <name>Mg(2+)</name>
        <dbReference type="ChEBI" id="CHEBI:18420"/>
    </ligand>
</feature>
<dbReference type="InterPro" id="IPR005225">
    <property type="entry name" value="Small_GTP-bd"/>
</dbReference>
<evidence type="ECO:0000256" key="1">
    <source>
        <dbReference type="ARBA" id="ARBA00004601"/>
    </source>
</evidence>
<evidence type="ECO:0000256" key="10">
    <source>
        <dbReference type="PIRSR" id="PIRSR606689-2"/>
    </source>
</evidence>
<comment type="subcellular location">
    <subcellularLocation>
        <location evidence="1">Golgi apparatus</location>
        <location evidence="1">trans-Golgi network</location>
    </subcellularLocation>
</comment>
<keyword evidence="2 9" id="KW-0547">Nucleotide-binding</keyword>
<dbReference type="GO" id="GO:0003924">
    <property type="term" value="F:GTPase activity"/>
    <property type="evidence" value="ECO:0007669"/>
    <property type="project" value="InterPro"/>
</dbReference>
<dbReference type="NCBIfam" id="TIGR00231">
    <property type="entry name" value="small_GTP"/>
    <property type="match status" value="1"/>
</dbReference>
<dbReference type="GO" id="GO:0016020">
    <property type="term" value="C:membrane"/>
    <property type="evidence" value="ECO:0007669"/>
    <property type="project" value="UniProtKB-ARBA"/>
</dbReference>
<reference evidence="11" key="1">
    <citation type="journal article" date="2014" name="BMC Genomics">
        <title>Characterizing the developmental transcriptome of the oriental fruit fly, Bactrocera dorsalis (Diptera: Tephritidae) through comparative genomic analysis with Drosophila melanogaster utilizing modENCODE datasets.</title>
        <authorList>
            <person name="Geib S.M."/>
            <person name="Calla B."/>
            <person name="Hall B."/>
            <person name="Hou S."/>
            <person name="Manoukis N.C."/>
        </authorList>
    </citation>
    <scope>NUCLEOTIDE SEQUENCE</scope>
    <source>
        <strain evidence="11">Punador</strain>
    </source>
</reference>
<protein>
    <recommendedName>
        <fullName evidence="8">ADP-ribosylation factor-related protein 1</fullName>
    </recommendedName>
</protein>
<evidence type="ECO:0000256" key="6">
    <source>
        <dbReference type="ARBA" id="ARBA00037377"/>
    </source>
</evidence>
<dbReference type="Gene3D" id="3.40.50.300">
    <property type="entry name" value="P-loop containing nucleotide triphosphate hydrolases"/>
    <property type="match status" value="1"/>
</dbReference>
<keyword evidence="4" id="KW-0333">Golgi apparatus</keyword>
<evidence type="ECO:0000256" key="3">
    <source>
        <dbReference type="ARBA" id="ARBA00022990"/>
    </source>
</evidence>
<keyword evidence="5 9" id="KW-0342">GTP-binding</keyword>
<dbReference type="GO" id="GO:0043001">
    <property type="term" value="P:Golgi to plasma membrane protein transport"/>
    <property type="evidence" value="ECO:0007669"/>
    <property type="project" value="TreeGrafter"/>
</dbReference>
<evidence type="ECO:0000256" key="2">
    <source>
        <dbReference type="ARBA" id="ARBA00022741"/>
    </source>
</evidence>
<dbReference type="SMART" id="SM00173">
    <property type="entry name" value="RAS"/>
    <property type="match status" value="1"/>
</dbReference>
<dbReference type="InterPro" id="IPR027417">
    <property type="entry name" value="P-loop_NTPase"/>
</dbReference>
<dbReference type="InterPro" id="IPR006689">
    <property type="entry name" value="Small_GTPase_ARF/SAR"/>
</dbReference>
<reference evidence="13" key="2">
    <citation type="journal article" date="2016" name="BMC Genomics">
        <title>RNA sequencing to characterize transcriptional changes of sexual maturation and mating in the female oriental fruit fly Bactrocera dorsalis.</title>
        <authorList>
            <person name="Zheng W."/>
            <person name="Luo D."/>
            <person name="Wu F."/>
            <person name="Wang J."/>
            <person name="Zhang H."/>
        </authorList>
    </citation>
    <scope>NUCLEOTIDE SEQUENCE</scope>
</reference>
<dbReference type="SUPFAM" id="SSF52540">
    <property type="entry name" value="P-loop containing nucleoside triphosphate hydrolases"/>
    <property type="match status" value="1"/>
</dbReference>
<dbReference type="GO" id="GO:0005525">
    <property type="term" value="F:GTP binding"/>
    <property type="evidence" value="ECO:0007669"/>
    <property type="project" value="UniProtKB-KW"/>
</dbReference>
<dbReference type="PANTHER" id="PTHR45909:SF1">
    <property type="entry name" value="ADP-RIBOSYLATION FACTOR-RELATED PROTEIN 1"/>
    <property type="match status" value="1"/>
</dbReference>
<dbReference type="AlphaFoldDB" id="A0A034V812"/>
<evidence type="ECO:0000256" key="7">
    <source>
        <dbReference type="ARBA" id="ARBA00038765"/>
    </source>
</evidence>
<dbReference type="GO" id="GO:0005794">
    <property type="term" value="C:Golgi apparatus"/>
    <property type="evidence" value="ECO:0007669"/>
    <property type="project" value="UniProtKB-SubCell"/>
</dbReference>
<dbReference type="SMART" id="SM00175">
    <property type="entry name" value="RAB"/>
    <property type="match status" value="1"/>
</dbReference>
<dbReference type="EMBL" id="GAKP01020288">
    <property type="protein sequence ID" value="JAC38664.1"/>
    <property type="molecule type" value="Transcribed_RNA"/>
</dbReference>
<comment type="function">
    <text evidence="6">Trans-Golgi-associated GTPase that regulates protein sorting. Controls the targeting of ARL1 and its effector to the trans-Golgi. Required for the lipidation of chylomicrons in the intestine and required for VLDL lipidation in the liver.</text>
</comment>
<dbReference type="GO" id="GO:0006886">
    <property type="term" value="P:intracellular protein transport"/>
    <property type="evidence" value="ECO:0007669"/>
    <property type="project" value="TreeGrafter"/>
</dbReference>
<feature type="binding site" evidence="9">
    <location>
        <begin position="134"/>
        <end position="137"/>
    </location>
    <ligand>
        <name>GTP</name>
        <dbReference type="ChEBI" id="CHEBI:37565"/>
    </ligand>
</feature>
<keyword evidence="10" id="KW-0460">Magnesium</keyword>
<gene>
    <name evidence="11" type="primary">ARFRP</name>
    <name evidence="13" type="synonym">LOC109579183</name>
</gene>
<feature type="binding site" evidence="9">
    <location>
        <position position="78"/>
    </location>
    <ligand>
        <name>GTP</name>
        <dbReference type="ChEBI" id="CHEBI:37565"/>
    </ligand>
</feature>
<evidence type="ECO:0000256" key="5">
    <source>
        <dbReference type="ARBA" id="ARBA00023134"/>
    </source>
</evidence>
<evidence type="ECO:0000313" key="12">
    <source>
        <dbReference type="Proteomes" id="UP001652620"/>
    </source>
</evidence>
<keyword evidence="12" id="KW-1185">Reference proteome</keyword>
<dbReference type="InterPro" id="IPR024156">
    <property type="entry name" value="Small_GTPase_ARF"/>
</dbReference>
<dbReference type="RefSeq" id="XP_029405820.1">
    <property type="nucleotide sequence ID" value="XM_029549960.1"/>
</dbReference>
<evidence type="ECO:0000256" key="8">
    <source>
        <dbReference type="ARBA" id="ARBA00039478"/>
    </source>
</evidence>
<dbReference type="FunFam" id="3.40.50.300:FF:000509">
    <property type="entry name" value="ADP-ribosylation factor-related protein 1"/>
    <property type="match status" value="1"/>
</dbReference>
<evidence type="ECO:0000313" key="11">
    <source>
        <dbReference type="EMBL" id="JAC38664.1"/>
    </source>
</evidence>
<dbReference type="Pfam" id="PF00025">
    <property type="entry name" value="Arf"/>
    <property type="match status" value="1"/>
</dbReference>
<dbReference type="PRINTS" id="PR00449">
    <property type="entry name" value="RASTRNSFRMNG"/>
</dbReference>
<dbReference type="GO" id="GO:0034067">
    <property type="term" value="P:protein localization to Golgi apparatus"/>
    <property type="evidence" value="ECO:0007669"/>
    <property type="project" value="TreeGrafter"/>
</dbReference>
<dbReference type="Proteomes" id="UP001652620">
    <property type="component" value="Chromosome 4"/>
</dbReference>
<dbReference type="CDD" id="cd04160">
    <property type="entry name" value="Arfrp1"/>
    <property type="match status" value="1"/>
</dbReference>
<dbReference type="OMA" id="HGFYKYM"/>
<comment type="subunit">
    <text evidence="7">Interacts with SYS1.</text>
</comment>
<dbReference type="SMART" id="SM00178">
    <property type="entry name" value="SAR"/>
    <property type="match status" value="1"/>
</dbReference>